<evidence type="ECO:0000256" key="6">
    <source>
        <dbReference type="PROSITE-ProRule" id="PRU00339"/>
    </source>
</evidence>
<sequence length="430" mass="49941">MDILSLGEKIKKLRKEKNMTLKELAGDRITAAQISHIERDKSHTSHELLDYLSQKLEVSVDYLLETKEMQSRRITDNLILQSEIHIKRGELEKAEELINEILNICKNYNLIDNYAKCNFLLGTINIKKEDYNLVVGNLEKALYYFIKDNDKENIFRCYLNIGKVYIQEAFFKGAITHLGFAEDLLTEGQIGDMDIHKDLYSNLAYSYMKLNDSEKSLYYINKISDIEMQNNIKDEIDMLLLKANNFLKVGKYDDSKECFKRALELLEEEENKSGIANVYLRISDIYKNLGNIDKVLEYSQKAYDINKNSEDKITIKSLSKIVDAYIENKDFEEAKKYCKVALALAIKSKNKCNEYKALKLYSKIHKAQNENTSAIEYLYKCANIVSELGDTKTLAELYIELGELYSNISKEKELEYYHKGVALYKNLEII</sequence>
<dbReference type="SMART" id="SM00028">
    <property type="entry name" value="TPR"/>
    <property type="match status" value="7"/>
</dbReference>
<comment type="subcellular location">
    <subcellularLocation>
        <location evidence="1">Cytoplasm</location>
    </subcellularLocation>
</comment>
<keyword evidence="2" id="KW-0963">Cytoplasm</keyword>
<dbReference type="Pfam" id="PF13181">
    <property type="entry name" value="TPR_8"/>
    <property type="match status" value="1"/>
</dbReference>
<dbReference type="SMART" id="SM00530">
    <property type="entry name" value="HTH_XRE"/>
    <property type="match status" value="1"/>
</dbReference>
<evidence type="ECO:0000256" key="3">
    <source>
        <dbReference type="ARBA" id="ARBA00022737"/>
    </source>
</evidence>
<dbReference type="GO" id="GO:0005737">
    <property type="term" value="C:cytoplasm"/>
    <property type="evidence" value="ECO:0007669"/>
    <property type="project" value="UniProtKB-SubCell"/>
</dbReference>
<dbReference type="InterPro" id="IPR001387">
    <property type="entry name" value="Cro/C1-type_HTH"/>
</dbReference>
<dbReference type="PANTHER" id="PTHR46630:SF1">
    <property type="entry name" value="TETRATRICOPEPTIDE REPEAT PROTEIN 29"/>
    <property type="match status" value="1"/>
</dbReference>
<dbReference type="InterPro" id="IPR010982">
    <property type="entry name" value="Lambda_DNA-bd_dom_sf"/>
</dbReference>
<dbReference type="PANTHER" id="PTHR46630">
    <property type="entry name" value="TETRATRICOPEPTIDE REPEAT PROTEIN 29"/>
    <property type="match status" value="1"/>
</dbReference>
<keyword evidence="3" id="KW-0677">Repeat</keyword>
<dbReference type="EMBL" id="LN650648">
    <property type="protein sequence ID" value="CEI74310.1"/>
    <property type="molecule type" value="Genomic_DNA"/>
</dbReference>
<keyword evidence="4 6" id="KW-0802">TPR repeat</keyword>
<dbReference type="Pfam" id="PF13424">
    <property type="entry name" value="TPR_12"/>
    <property type="match status" value="1"/>
</dbReference>
<protein>
    <submittedName>
        <fullName evidence="8">Tetratricopeptide repeat protein</fullName>
    </submittedName>
</protein>
<keyword evidence="9" id="KW-1185">Reference proteome</keyword>
<name>A0A2P2BVE4_9FIRM</name>
<evidence type="ECO:0000256" key="4">
    <source>
        <dbReference type="ARBA" id="ARBA00022803"/>
    </source>
</evidence>
<dbReference type="SUPFAM" id="SSF47413">
    <property type="entry name" value="lambda repressor-like DNA-binding domains"/>
    <property type="match status" value="1"/>
</dbReference>
<dbReference type="SUPFAM" id="SSF48452">
    <property type="entry name" value="TPR-like"/>
    <property type="match status" value="3"/>
</dbReference>
<dbReference type="KEGG" id="rhom:FRIFI_2793"/>
<reference evidence="8 9" key="1">
    <citation type="submission" date="2014-09" db="EMBL/GenBank/DDBJ databases">
        <authorList>
            <person name="Hornung B.V."/>
        </authorList>
    </citation>
    <scope>NUCLEOTIDE SEQUENCE [LARGE SCALE GENOMIC DNA]</scope>
    <source>
        <strain evidence="8 9">FRIFI</strain>
    </source>
</reference>
<organism evidence="8 9">
    <name type="scientific">Romboutsia hominis</name>
    <dbReference type="NCBI Taxonomy" id="1507512"/>
    <lineage>
        <taxon>Bacteria</taxon>
        <taxon>Bacillati</taxon>
        <taxon>Bacillota</taxon>
        <taxon>Clostridia</taxon>
        <taxon>Peptostreptococcales</taxon>
        <taxon>Peptostreptococcaceae</taxon>
        <taxon>Romboutsia</taxon>
    </lineage>
</organism>
<dbReference type="PROSITE" id="PS50943">
    <property type="entry name" value="HTH_CROC1"/>
    <property type="match status" value="1"/>
</dbReference>
<comment type="similarity">
    <text evidence="5">Belongs to the Rap family.</text>
</comment>
<dbReference type="CDD" id="cd00093">
    <property type="entry name" value="HTH_XRE"/>
    <property type="match status" value="1"/>
</dbReference>
<dbReference type="Gene3D" id="1.25.40.10">
    <property type="entry name" value="Tetratricopeptide repeat domain"/>
    <property type="match status" value="2"/>
</dbReference>
<evidence type="ECO:0000313" key="9">
    <source>
        <dbReference type="Proteomes" id="UP000245695"/>
    </source>
</evidence>
<dbReference type="PROSITE" id="PS50005">
    <property type="entry name" value="TPR"/>
    <property type="match status" value="2"/>
</dbReference>
<evidence type="ECO:0000313" key="8">
    <source>
        <dbReference type="EMBL" id="CEI74310.1"/>
    </source>
</evidence>
<dbReference type="Proteomes" id="UP000245695">
    <property type="component" value="Chromosome 1"/>
</dbReference>
<dbReference type="AlphaFoldDB" id="A0A2P2BVE4"/>
<accession>A0A2P2BVE4</accession>
<dbReference type="Gene3D" id="1.10.260.40">
    <property type="entry name" value="lambda repressor-like DNA-binding domains"/>
    <property type="match status" value="1"/>
</dbReference>
<dbReference type="GO" id="GO:0003677">
    <property type="term" value="F:DNA binding"/>
    <property type="evidence" value="ECO:0007669"/>
    <property type="project" value="InterPro"/>
</dbReference>
<evidence type="ECO:0000256" key="5">
    <source>
        <dbReference type="ARBA" id="ARBA00038253"/>
    </source>
</evidence>
<dbReference type="InterPro" id="IPR019734">
    <property type="entry name" value="TPR_rpt"/>
</dbReference>
<feature type="domain" description="HTH cro/C1-type" evidence="7">
    <location>
        <begin position="10"/>
        <end position="63"/>
    </location>
</feature>
<dbReference type="InterPro" id="IPR051476">
    <property type="entry name" value="Bac_ResReg_Asp_Phosphatase"/>
</dbReference>
<feature type="repeat" description="TPR" evidence="6">
    <location>
        <begin position="276"/>
        <end position="309"/>
    </location>
</feature>
<evidence type="ECO:0000256" key="1">
    <source>
        <dbReference type="ARBA" id="ARBA00004496"/>
    </source>
</evidence>
<dbReference type="RefSeq" id="WP_166506168.1">
    <property type="nucleotide sequence ID" value="NZ_LN650648.1"/>
</dbReference>
<feature type="repeat" description="TPR" evidence="6">
    <location>
        <begin position="236"/>
        <end position="269"/>
    </location>
</feature>
<proteinExistence type="inferred from homology"/>
<dbReference type="Pfam" id="PF12844">
    <property type="entry name" value="HTH_19"/>
    <property type="match status" value="1"/>
</dbReference>
<evidence type="ECO:0000256" key="2">
    <source>
        <dbReference type="ARBA" id="ARBA00022490"/>
    </source>
</evidence>
<gene>
    <name evidence="8" type="ORF">FRIFI_2793</name>
</gene>
<dbReference type="InterPro" id="IPR011990">
    <property type="entry name" value="TPR-like_helical_dom_sf"/>
</dbReference>
<evidence type="ECO:0000259" key="7">
    <source>
        <dbReference type="PROSITE" id="PS50943"/>
    </source>
</evidence>